<dbReference type="PROSITE" id="PS51257">
    <property type="entry name" value="PROKAR_LIPOPROTEIN"/>
    <property type="match status" value="1"/>
</dbReference>
<evidence type="ECO:0000256" key="1">
    <source>
        <dbReference type="SAM" id="MobiDB-lite"/>
    </source>
</evidence>
<dbReference type="AlphaFoldDB" id="A0A6I6E4I5"/>
<proteinExistence type="predicted"/>
<feature type="compositionally biased region" description="Low complexity" evidence="1">
    <location>
        <begin position="33"/>
        <end position="49"/>
    </location>
</feature>
<feature type="signal peptide" evidence="2">
    <location>
        <begin position="1"/>
        <end position="19"/>
    </location>
</feature>
<dbReference type="KEGG" id="moj:D7D94_06415"/>
<name>A0A6I6E4I5_9MICO</name>
<sequence>MKRRALAPLVVAGVLLALAGCAGDEAGSAPSQPTGGATPSATPTATATPEGFAVPESCDGVWSAEALAILSEEVGPLNDQGLTMLSTEVVPALEVLDAAEPLRCTWGTAGGVGIATTVAAVDDAQIDTLRSALVEGGFTCEDREAVTRCEREEESGGPEQGTGGEVHVLGAGGWVATHWLNADFEPQYTDDIVATVWG</sequence>
<evidence type="ECO:0000256" key="2">
    <source>
        <dbReference type="SAM" id="SignalP"/>
    </source>
</evidence>
<feature type="region of interest" description="Disordered" evidence="1">
    <location>
        <begin position="26"/>
        <end position="50"/>
    </location>
</feature>
<dbReference type="EMBL" id="CP032550">
    <property type="protein sequence ID" value="QGU27340.1"/>
    <property type="molecule type" value="Genomic_DNA"/>
</dbReference>
<reference evidence="3 4" key="1">
    <citation type="submission" date="2018-09" db="EMBL/GenBank/DDBJ databases">
        <title>Whole genome sequencing of Microbacterium oryzae strain MB-10T.</title>
        <authorList>
            <person name="Das S.K."/>
        </authorList>
    </citation>
    <scope>NUCLEOTIDE SEQUENCE [LARGE SCALE GENOMIC DNA]</scope>
    <source>
        <strain evidence="3 4">MB-10</strain>
    </source>
</reference>
<organism evidence="3 4">
    <name type="scientific">Microbacterium oryzae</name>
    <dbReference type="NCBI Taxonomy" id="743009"/>
    <lineage>
        <taxon>Bacteria</taxon>
        <taxon>Bacillati</taxon>
        <taxon>Actinomycetota</taxon>
        <taxon>Actinomycetes</taxon>
        <taxon>Micrococcales</taxon>
        <taxon>Microbacteriaceae</taxon>
        <taxon>Microbacterium</taxon>
    </lineage>
</organism>
<keyword evidence="2" id="KW-0732">Signal</keyword>
<feature type="chain" id="PRO_5038948651" description="DUF3558 domain-containing protein" evidence="2">
    <location>
        <begin position="20"/>
        <end position="198"/>
    </location>
</feature>
<gene>
    <name evidence="3" type="ORF">D7D94_06415</name>
</gene>
<evidence type="ECO:0008006" key="5">
    <source>
        <dbReference type="Google" id="ProtNLM"/>
    </source>
</evidence>
<dbReference type="RefSeq" id="WP_156241831.1">
    <property type="nucleotide sequence ID" value="NZ_BAAAZL010000001.1"/>
</dbReference>
<protein>
    <recommendedName>
        <fullName evidence="5">DUF3558 domain-containing protein</fullName>
    </recommendedName>
</protein>
<keyword evidence="4" id="KW-1185">Reference proteome</keyword>
<dbReference type="Proteomes" id="UP000422989">
    <property type="component" value="Chromosome"/>
</dbReference>
<accession>A0A6I6E4I5</accession>
<dbReference type="OrthoDB" id="5108077at2"/>
<evidence type="ECO:0000313" key="4">
    <source>
        <dbReference type="Proteomes" id="UP000422989"/>
    </source>
</evidence>
<evidence type="ECO:0000313" key="3">
    <source>
        <dbReference type="EMBL" id="QGU27340.1"/>
    </source>
</evidence>